<proteinExistence type="predicted"/>
<dbReference type="Proteomes" id="UP000594638">
    <property type="component" value="Unassembled WGS sequence"/>
</dbReference>
<dbReference type="AlphaFoldDB" id="A0A8S0QW19"/>
<keyword evidence="3" id="KW-1185">Reference proteome</keyword>
<feature type="compositionally biased region" description="Polar residues" evidence="1">
    <location>
        <begin position="78"/>
        <end position="88"/>
    </location>
</feature>
<name>A0A8S0QW19_OLEEU</name>
<organism evidence="2 3">
    <name type="scientific">Olea europaea subsp. europaea</name>
    <dbReference type="NCBI Taxonomy" id="158383"/>
    <lineage>
        <taxon>Eukaryota</taxon>
        <taxon>Viridiplantae</taxon>
        <taxon>Streptophyta</taxon>
        <taxon>Embryophyta</taxon>
        <taxon>Tracheophyta</taxon>
        <taxon>Spermatophyta</taxon>
        <taxon>Magnoliopsida</taxon>
        <taxon>eudicotyledons</taxon>
        <taxon>Gunneridae</taxon>
        <taxon>Pentapetalae</taxon>
        <taxon>asterids</taxon>
        <taxon>lamiids</taxon>
        <taxon>Lamiales</taxon>
        <taxon>Oleaceae</taxon>
        <taxon>Oleeae</taxon>
        <taxon>Olea</taxon>
    </lineage>
</organism>
<accession>A0A8S0QW19</accession>
<evidence type="ECO:0000256" key="1">
    <source>
        <dbReference type="SAM" id="MobiDB-lite"/>
    </source>
</evidence>
<evidence type="ECO:0000313" key="2">
    <source>
        <dbReference type="EMBL" id="CAA2970302.1"/>
    </source>
</evidence>
<sequence length="104" mass="11673">PTPLQTIYPDFYIPKQRRSDQSPRFFPKLPPPTITIYQSRALPVLAVNHWSTSPPLPQFVGASRRCTAADGTDDTHQVRQTATESNEAGNPHRSHSASKNARFF</sequence>
<evidence type="ECO:0000313" key="3">
    <source>
        <dbReference type="Proteomes" id="UP000594638"/>
    </source>
</evidence>
<dbReference type="Gramene" id="OE9A025925T1">
    <property type="protein sequence ID" value="OE9A025925C1"/>
    <property type="gene ID" value="OE9A025925"/>
</dbReference>
<feature type="non-terminal residue" evidence="2">
    <location>
        <position position="1"/>
    </location>
</feature>
<dbReference type="EMBL" id="CACTIH010001969">
    <property type="protein sequence ID" value="CAA2970302.1"/>
    <property type="molecule type" value="Genomic_DNA"/>
</dbReference>
<comment type="caution">
    <text evidence="2">The sequence shown here is derived from an EMBL/GenBank/DDBJ whole genome shotgun (WGS) entry which is preliminary data.</text>
</comment>
<feature type="region of interest" description="Disordered" evidence="1">
    <location>
        <begin position="68"/>
        <end position="104"/>
    </location>
</feature>
<reference evidence="2 3" key="1">
    <citation type="submission" date="2019-12" db="EMBL/GenBank/DDBJ databases">
        <authorList>
            <person name="Alioto T."/>
            <person name="Alioto T."/>
            <person name="Gomez Garrido J."/>
        </authorList>
    </citation>
    <scope>NUCLEOTIDE SEQUENCE [LARGE SCALE GENOMIC DNA]</scope>
</reference>
<gene>
    <name evidence="2" type="ORF">OLEA9_A025925</name>
</gene>
<protein>
    <submittedName>
        <fullName evidence="2">Uncharacterized protein</fullName>
    </submittedName>
</protein>